<organism evidence="5 6">
    <name type="scientific">Rat cytomegalovirus ALL-03</name>
    <dbReference type="NCBI Taxonomy" id="1640278"/>
    <lineage>
        <taxon>Viruses</taxon>
        <taxon>Duplodnaviria</taxon>
        <taxon>Heunggongvirae</taxon>
        <taxon>Peploviricota</taxon>
        <taxon>Herviviricetes</taxon>
        <taxon>Herpesvirales</taxon>
        <taxon>Orthoherpesviridae</taxon>
        <taxon>Betaherpesvirinae</taxon>
        <taxon>Muromegalovirus</taxon>
        <taxon>Muromegalovirus muridbeta8</taxon>
        <taxon>Rat cytomegalovirus (isolate England)</taxon>
    </lineage>
</organism>
<dbReference type="SUPFAM" id="SSF48726">
    <property type="entry name" value="Immunoglobulin"/>
    <property type="match status" value="1"/>
</dbReference>
<dbReference type="InterPro" id="IPR013783">
    <property type="entry name" value="Ig-like_fold"/>
</dbReference>
<dbReference type="SMART" id="SM00407">
    <property type="entry name" value="IGc1"/>
    <property type="match status" value="1"/>
</dbReference>
<feature type="compositionally biased region" description="Polar residues" evidence="2">
    <location>
        <begin position="373"/>
        <end position="382"/>
    </location>
</feature>
<protein>
    <submittedName>
        <fullName evidence="5">A144</fullName>
    </submittedName>
</protein>
<feature type="region of interest" description="Disordered" evidence="2">
    <location>
        <begin position="307"/>
        <end position="326"/>
    </location>
</feature>
<sequence length="382" mass="43720">MCHCVITNHFSVCVDPMCYNTTYTMECLFVLLSCISVGVASNNGKNPGLRYDYTTIADHKNNKSECIGTGYVDGESFVGFSNGTIHKLVTWLPENDLNTEQNEFITRCSELKTELDKLRNVATFSGTKTLRLDSGCKPSYKKNRHTTPAGVKNCIVRLRSYRSFIVRAARFPTLEIERKYILKQGVRLRCVARNFYPSDLELKWWQEYNGKLNNVHFTKHESLPSGDGLYQKHIDVIIIDNSEHTYVCLARGIATKHKTETVRLKTIDSRTDSGVLTTLFLPMCVLSAVFIVAFWIRRRNRSRPREIRRRTYSNTTQRSSYRVNRHTDPPYELPTAIWIKDVNVDTIETDNSDPLIDFSSPVESPSDELECGDSQQPEETVS</sequence>
<dbReference type="PANTHER" id="PTHR16675">
    <property type="entry name" value="MHC CLASS I-RELATED"/>
    <property type="match status" value="1"/>
</dbReference>
<evidence type="ECO:0000256" key="1">
    <source>
        <dbReference type="ARBA" id="ARBA00023180"/>
    </source>
</evidence>
<proteinExistence type="predicted"/>
<dbReference type="Proteomes" id="UP000105122">
    <property type="component" value="Segment"/>
</dbReference>
<feature type="domain" description="Ig-like" evidence="4">
    <location>
        <begin position="172"/>
        <end position="265"/>
    </location>
</feature>
<keyword evidence="1" id="KW-0325">Glycoprotein</keyword>
<feature type="transmembrane region" description="Helical" evidence="3">
    <location>
        <begin position="275"/>
        <end position="296"/>
    </location>
</feature>
<keyword evidence="3" id="KW-0472">Membrane</keyword>
<dbReference type="EMBL" id="KP967684">
    <property type="protein sequence ID" value="AKE44298.1"/>
    <property type="molecule type" value="Genomic_DNA"/>
</dbReference>
<evidence type="ECO:0000256" key="2">
    <source>
        <dbReference type="SAM" id="MobiDB-lite"/>
    </source>
</evidence>
<dbReference type="InterPro" id="IPR037055">
    <property type="entry name" value="MHC_I-like_Ag-recog_sf"/>
</dbReference>
<accession>A0A0F6R4C9</accession>
<dbReference type="Gene3D" id="3.30.500.10">
    <property type="entry name" value="MHC class I-like antigen recognition-like"/>
    <property type="match status" value="1"/>
</dbReference>
<dbReference type="SUPFAM" id="SSF54452">
    <property type="entry name" value="MHC antigen-recognition domain"/>
    <property type="match status" value="1"/>
</dbReference>
<dbReference type="InterPro" id="IPR011162">
    <property type="entry name" value="MHC_I/II-like_Ag-recog"/>
</dbReference>
<dbReference type="InterPro" id="IPR007110">
    <property type="entry name" value="Ig-like_dom"/>
</dbReference>
<keyword evidence="3" id="KW-1133">Transmembrane helix</keyword>
<dbReference type="InterPro" id="IPR036179">
    <property type="entry name" value="Ig-like_dom_sf"/>
</dbReference>
<dbReference type="Pfam" id="PF07654">
    <property type="entry name" value="C1-set"/>
    <property type="match status" value="1"/>
</dbReference>
<evidence type="ECO:0000313" key="6">
    <source>
        <dbReference type="Proteomes" id="UP000105122"/>
    </source>
</evidence>
<dbReference type="Gene3D" id="2.60.40.10">
    <property type="entry name" value="Immunoglobulins"/>
    <property type="match status" value="1"/>
</dbReference>
<feature type="region of interest" description="Disordered" evidence="2">
    <location>
        <begin position="350"/>
        <end position="382"/>
    </location>
</feature>
<keyword evidence="3" id="KW-0812">Transmembrane</keyword>
<dbReference type="InterPro" id="IPR003597">
    <property type="entry name" value="Ig_C1-set"/>
</dbReference>
<feature type="compositionally biased region" description="Polar residues" evidence="2">
    <location>
        <begin position="312"/>
        <end position="322"/>
    </location>
</feature>
<evidence type="ECO:0000259" key="4">
    <source>
        <dbReference type="PROSITE" id="PS50835"/>
    </source>
</evidence>
<dbReference type="InterPro" id="IPR050208">
    <property type="entry name" value="MHC_class-I_related"/>
</dbReference>
<evidence type="ECO:0000313" key="5">
    <source>
        <dbReference type="EMBL" id="AKE44298.1"/>
    </source>
</evidence>
<gene>
    <name evidence="5" type="primary">a144</name>
</gene>
<reference evidence="5 6" key="1">
    <citation type="journal article" date="2015" name="Genome Announc.">
        <title>Complete Genome Sequence of Rat Cytomegalovirus Strain ALL-03 (Malaysian Strain).</title>
        <authorList>
            <person name="Balakrishnan K.N."/>
            <person name="Abdullah A.A."/>
            <person name="Camalxaman S.N."/>
            <person name="Quah Y.W."/>
            <person name="Abba Y."/>
            <person name="Hani H."/>
            <person name="Loh H.S."/>
            <person name="Kamal F.M."/>
            <person name="Zeenathul N.A."/>
            <person name="Aini I."/>
            <person name="Omar A.R."/>
            <person name="Noordin M.M."/>
            <person name="Mohd Azmi M.L."/>
        </authorList>
    </citation>
    <scope>NUCLEOTIDE SEQUENCE [LARGE SCALE GENOMIC DNA]</scope>
    <source>
        <strain evidence="5">ALL-03</strain>
    </source>
</reference>
<dbReference type="PROSITE" id="PS50835">
    <property type="entry name" value="IG_LIKE"/>
    <property type="match status" value="1"/>
</dbReference>
<evidence type="ECO:0000256" key="3">
    <source>
        <dbReference type="SAM" id="Phobius"/>
    </source>
</evidence>
<name>A0A0F6R4C9_RCMVE</name>
<dbReference type="PANTHER" id="PTHR16675:SF235">
    <property type="entry name" value="SHKT DOMAIN-CONTAINING PROTEIN"/>
    <property type="match status" value="1"/>
</dbReference>